<organism evidence="3 4">
    <name type="scientific">Microlunatus kandeliicorticis</name>
    <dbReference type="NCBI Taxonomy" id="1759536"/>
    <lineage>
        <taxon>Bacteria</taxon>
        <taxon>Bacillati</taxon>
        <taxon>Actinomycetota</taxon>
        <taxon>Actinomycetes</taxon>
        <taxon>Propionibacteriales</taxon>
        <taxon>Propionibacteriaceae</taxon>
        <taxon>Microlunatus</taxon>
    </lineage>
</organism>
<keyword evidence="2" id="KW-0472">Membrane</keyword>
<gene>
    <name evidence="3" type="ORF">FHX74_001392</name>
</gene>
<evidence type="ECO:0000313" key="4">
    <source>
        <dbReference type="Proteomes" id="UP000523079"/>
    </source>
</evidence>
<keyword evidence="4" id="KW-1185">Reference proteome</keyword>
<accession>A0A7W3IR99</accession>
<proteinExistence type="predicted"/>
<evidence type="ECO:0000256" key="1">
    <source>
        <dbReference type="SAM" id="MobiDB-lite"/>
    </source>
</evidence>
<feature type="transmembrane region" description="Helical" evidence="2">
    <location>
        <begin position="120"/>
        <end position="140"/>
    </location>
</feature>
<comment type="caution">
    <text evidence="3">The sequence shown here is derived from an EMBL/GenBank/DDBJ whole genome shotgun (WGS) entry which is preliminary data.</text>
</comment>
<dbReference type="EMBL" id="JACGWT010000002">
    <property type="protein sequence ID" value="MBA8793787.1"/>
    <property type="molecule type" value="Genomic_DNA"/>
</dbReference>
<dbReference type="InterPro" id="IPR008523">
    <property type="entry name" value="DUF805"/>
</dbReference>
<sequence length="150" mass="16001">MSSPVTAGRPSGRPDEGDDFAAPLYGATPREALSRVFRKYAVFRGRASRSEFWWWFLFASAVNVVLKIVDVVSSGGWRASLVSTGSAGDVIGYVWALGIVVPALAVMVRRLHDSGHSGFWVLGVLIPVAGPLILLALLAAPDSTAGDRFD</sequence>
<dbReference type="PANTHER" id="PTHR34980:SF2">
    <property type="entry name" value="INNER MEMBRANE PROTEIN YHAH-RELATED"/>
    <property type="match status" value="1"/>
</dbReference>
<feature type="transmembrane region" description="Helical" evidence="2">
    <location>
        <begin position="90"/>
        <end position="108"/>
    </location>
</feature>
<dbReference type="Pfam" id="PF05656">
    <property type="entry name" value="DUF805"/>
    <property type="match status" value="1"/>
</dbReference>
<protein>
    <submittedName>
        <fullName evidence="3">Uncharacterized membrane protein YhaH (DUF805 family)</fullName>
    </submittedName>
</protein>
<feature type="region of interest" description="Disordered" evidence="1">
    <location>
        <begin position="1"/>
        <end position="20"/>
    </location>
</feature>
<feature type="transmembrane region" description="Helical" evidence="2">
    <location>
        <begin position="52"/>
        <end position="70"/>
    </location>
</feature>
<name>A0A7W3IR99_9ACTN</name>
<evidence type="ECO:0000313" key="3">
    <source>
        <dbReference type="EMBL" id="MBA8793787.1"/>
    </source>
</evidence>
<evidence type="ECO:0000256" key="2">
    <source>
        <dbReference type="SAM" id="Phobius"/>
    </source>
</evidence>
<keyword evidence="2" id="KW-1133">Transmembrane helix</keyword>
<dbReference type="PANTHER" id="PTHR34980">
    <property type="entry name" value="INNER MEMBRANE PROTEIN-RELATED-RELATED"/>
    <property type="match status" value="1"/>
</dbReference>
<dbReference type="RefSeq" id="WP_182559351.1">
    <property type="nucleotide sequence ID" value="NZ_JACGWT010000002.1"/>
</dbReference>
<dbReference type="Proteomes" id="UP000523079">
    <property type="component" value="Unassembled WGS sequence"/>
</dbReference>
<dbReference type="GO" id="GO:0005886">
    <property type="term" value="C:plasma membrane"/>
    <property type="evidence" value="ECO:0007669"/>
    <property type="project" value="TreeGrafter"/>
</dbReference>
<reference evidence="3 4" key="1">
    <citation type="submission" date="2020-07" db="EMBL/GenBank/DDBJ databases">
        <title>Sequencing the genomes of 1000 actinobacteria strains.</title>
        <authorList>
            <person name="Klenk H.-P."/>
        </authorList>
    </citation>
    <scope>NUCLEOTIDE SEQUENCE [LARGE SCALE GENOMIC DNA]</scope>
    <source>
        <strain evidence="3 4">DSM 100723</strain>
    </source>
</reference>
<dbReference type="AlphaFoldDB" id="A0A7W3IR99"/>
<keyword evidence="2" id="KW-0812">Transmembrane</keyword>